<keyword evidence="1" id="KW-0812">Transmembrane</keyword>
<dbReference type="Proteomes" id="UP000630718">
    <property type="component" value="Unassembled WGS sequence"/>
</dbReference>
<reference evidence="2" key="1">
    <citation type="journal article" date="2014" name="Int. J. Syst. Evol. Microbiol.">
        <title>Complete genome sequence of Corynebacterium casei LMG S-19264T (=DSM 44701T), isolated from a smear-ripened cheese.</title>
        <authorList>
            <consortium name="US DOE Joint Genome Institute (JGI-PGF)"/>
            <person name="Walter F."/>
            <person name="Albersmeier A."/>
            <person name="Kalinowski J."/>
            <person name="Ruckert C."/>
        </authorList>
    </citation>
    <scope>NUCLEOTIDE SEQUENCE</scope>
    <source>
        <strain evidence="2">JCM 4477</strain>
    </source>
</reference>
<comment type="caution">
    <text evidence="2">The sequence shown here is derived from an EMBL/GenBank/DDBJ whole genome shotgun (WGS) entry which is preliminary data.</text>
</comment>
<keyword evidence="1" id="KW-0472">Membrane</keyword>
<sequence>MAQPDGPGGTGAVWSWREDWPAPAFALLAVAGLAGVLGPSGWSRAGVLLLCLLTAPVWFVLCRAAARRGAGGITGALPGRLRLAVLLGAVAAPLAAFGWVAFAVHHSAGYAMRYGTQDRIPLPEKCVAGSATATCDDLWKEHEGDPGTVLDNEYRHIQVHFGEAAWAEYGRYYSLAGIGGSAGGIDIDVRIVGGDAHVTTGLHPSRLAPLGVDPLPWLASATLPALLVPLSLRLRAPEAPSVPAPPSPEPAAGATGDRTVTVASATARVTAEPGALVVERVMTGAGGSRRWGTVLETPWRHLSGLEFGRARPGGPVALYARRAGSPPARVLDAADLAPGQWAEVAAAVAARTGRRVVLDPAGWFPEDTPAG</sequence>
<evidence type="ECO:0000256" key="1">
    <source>
        <dbReference type="SAM" id="Phobius"/>
    </source>
</evidence>
<evidence type="ECO:0000313" key="2">
    <source>
        <dbReference type="EMBL" id="GHF01142.1"/>
    </source>
</evidence>
<feature type="transmembrane region" description="Helical" evidence="1">
    <location>
        <begin position="81"/>
        <end position="104"/>
    </location>
</feature>
<accession>A0A919DZD2</accession>
<gene>
    <name evidence="2" type="ORF">GCM10018772_27400</name>
</gene>
<dbReference type="AlphaFoldDB" id="A0A919DZD2"/>
<name>A0A919DZD2_9ACTN</name>
<reference evidence="2" key="2">
    <citation type="submission" date="2020-09" db="EMBL/GenBank/DDBJ databases">
        <authorList>
            <person name="Sun Q."/>
            <person name="Ohkuma M."/>
        </authorList>
    </citation>
    <scope>NUCLEOTIDE SEQUENCE</scope>
    <source>
        <strain evidence="2">JCM 4477</strain>
    </source>
</reference>
<dbReference type="RefSeq" id="WP_190204491.1">
    <property type="nucleotide sequence ID" value="NZ_BNBI01000005.1"/>
</dbReference>
<keyword evidence="1" id="KW-1133">Transmembrane helix</keyword>
<evidence type="ECO:0000313" key="3">
    <source>
        <dbReference type="Proteomes" id="UP000630718"/>
    </source>
</evidence>
<organism evidence="2 3">
    <name type="scientific">Streptomyces fumanus</name>
    <dbReference type="NCBI Taxonomy" id="67302"/>
    <lineage>
        <taxon>Bacteria</taxon>
        <taxon>Bacillati</taxon>
        <taxon>Actinomycetota</taxon>
        <taxon>Actinomycetes</taxon>
        <taxon>Kitasatosporales</taxon>
        <taxon>Streptomycetaceae</taxon>
        <taxon>Streptomyces</taxon>
    </lineage>
</organism>
<keyword evidence="3" id="KW-1185">Reference proteome</keyword>
<proteinExistence type="predicted"/>
<feature type="transmembrane region" description="Helical" evidence="1">
    <location>
        <begin position="45"/>
        <end position="66"/>
    </location>
</feature>
<dbReference type="EMBL" id="BNBI01000005">
    <property type="protein sequence ID" value="GHF01142.1"/>
    <property type="molecule type" value="Genomic_DNA"/>
</dbReference>
<protein>
    <submittedName>
        <fullName evidence="2">Uncharacterized protein</fullName>
    </submittedName>
</protein>